<evidence type="ECO:0000256" key="2">
    <source>
        <dbReference type="ARBA" id="ARBA00022692"/>
    </source>
</evidence>
<comment type="subcellular location">
    <subcellularLocation>
        <location evidence="5">Cell membrane</location>
        <topology evidence="5">Multi-pass membrane protein</topology>
    </subcellularLocation>
    <subcellularLocation>
        <location evidence="1">Membrane</location>
        <topology evidence="1">Multi-pass membrane protein</topology>
    </subcellularLocation>
</comment>
<evidence type="ECO:0000256" key="5">
    <source>
        <dbReference type="RuleBase" id="RU363032"/>
    </source>
</evidence>
<keyword evidence="8" id="KW-1185">Reference proteome</keyword>
<evidence type="ECO:0000256" key="1">
    <source>
        <dbReference type="ARBA" id="ARBA00004141"/>
    </source>
</evidence>
<dbReference type="PANTHER" id="PTHR43376:SF1">
    <property type="entry name" value="OLIGOPEPTIDE TRANSPORT SYSTEM PERMEASE PROTEIN"/>
    <property type="match status" value="1"/>
</dbReference>
<organism evidence="7 8">
    <name type="scientific">Microlunatus parietis</name>
    <dbReference type="NCBI Taxonomy" id="682979"/>
    <lineage>
        <taxon>Bacteria</taxon>
        <taxon>Bacillati</taxon>
        <taxon>Actinomycetota</taxon>
        <taxon>Actinomycetes</taxon>
        <taxon>Propionibacteriales</taxon>
        <taxon>Propionibacteriaceae</taxon>
        <taxon>Microlunatus</taxon>
    </lineage>
</organism>
<feature type="transmembrane region" description="Helical" evidence="5">
    <location>
        <begin position="299"/>
        <end position="321"/>
    </location>
</feature>
<name>A0A7Y9ID97_9ACTN</name>
<dbReference type="Proteomes" id="UP000569914">
    <property type="component" value="Unassembled WGS sequence"/>
</dbReference>
<dbReference type="GO" id="GO:0005886">
    <property type="term" value="C:plasma membrane"/>
    <property type="evidence" value="ECO:0007669"/>
    <property type="project" value="UniProtKB-SubCell"/>
</dbReference>
<dbReference type="Pfam" id="PF00528">
    <property type="entry name" value="BPD_transp_1"/>
    <property type="match status" value="1"/>
</dbReference>
<keyword evidence="4 5" id="KW-0472">Membrane</keyword>
<comment type="caution">
    <text evidence="7">The sequence shown here is derived from an EMBL/GenBank/DDBJ whole genome shotgun (WGS) entry which is preliminary data.</text>
</comment>
<dbReference type="InterPro" id="IPR035906">
    <property type="entry name" value="MetI-like_sf"/>
</dbReference>
<dbReference type="PANTHER" id="PTHR43376">
    <property type="entry name" value="OLIGOPEPTIDE TRANSPORT SYSTEM PERMEASE PROTEIN"/>
    <property type="match status" value="1"/>
</dbReference>
<dbReference type="SUPFAM" id="SSF161098">
    <property type="entry name" value="MetI-like"/>
    <property type="match status" value="1"/>
</dbReference>
<evidence type="ECO:0000259" key="6">
    <source>
        <dbReference type="PROSITE" id="PS50928"/>
    </source>
</evidence>
<dbReference type="PROSITE" id="PS50928">
    <property type="entry name" value="ABC_TM1"/>
    <property type="match status" value="1"/>
</dbReference>
<feature type="transmembrane region" description="Helical" evidence="5">
    <location>
        <begin position="48"/>
        <end position="65"/>
    </location>
</feature>
<feature type="domain" description="ABC transmembrane type-1" evidence="6">
    <location>
        <begin position="143"/>
        <end position="356"/>
    </location>
</feature>
<accession>A0A7Y9ID97</accession>
<evidence type="ECO:0000256" key="3">
    <source>
        <dbReference type="ARBA" id="ARBA00022989"/>
    </source>
</evidence>
<dbReference type="EMBL" id="JACCBU010000001">
    <property type="protein sequence ID" value="NYE74690.1"/>
    <property type="molecule type" value="Genomic_DNA"/>
</dbReference>
<dbReference type="GO" id="GO:0055085">
    <property type="term" value="P:transmembrane transport"/>
    <property type="evidence" value="ECO:0007669"/>
    <property type="project" value="InterPro"/>
</dbReference>
<keyword evidence="3 5" id="KW-1133">Transmembrane helix</keyword>
<feature type="transmembrane region" description="Helical" evidence="5">
    <location>
        <begin position="233"/>
        <end position="255"/>
    </location>
</feature>
<keyword evidence="2 5" id="KW-0812">Transmembrane</keyword>
<feature type="transmembrane region" description="Helical" evidence="5">
    <location>
        <begin position="179"/>
        <end position="204"/>
    </location>
</feature>
<evidence type="ECO:0000313" key="7">
    <source>
        <dbReference type="EMBL" id="NYE74690.1"/>
    </source>
</evidence>
<sequence length="371" mass="40564">MMAVSDLETTVDPRAPLDRSRLVPAAEARPARTAAPLLGAVGYLGRRVVIYLGVAVVATVLNFFLPRLMPGDPVRDYIQATINATGRPPSGFELRSLKILYGDPDENLLLAFGQYLGELARGNFGLSTSSYPTPVTELIVQALPWTMVLGFVVVIGGWVIGTAGGAVIGWRPGSKADSVLTPVIMFFHSIPSYWLALVFIWYFAYRNSYFPAQGAYGRDVEPSLSDPAFLPDAAYHAVLPLFVTLVLGFAGWMFAMRNMMINTGNEDFVVLARAKGLPARDILFRYAARNAMLPNVTGLAQAFGGILMAIVFIETTFAYPGVGLLFNKAIFNRDFPLMQTLFLMATLSTLIFNLLADSVYVLLDPRTREEA</sequence>
<feature type="transmembrane region" description="Helical" evidence="5">
    <location>
        <begin position="341"/>
        <end position="363"/>
    </location>
</feature>
<proteinExistence type="inferred from homology"/>
<dbReference type="Gene3D" id="1.10.3720.10">
    <property type="entry name" value="MetI-like"/>
    <property type="match status" value="1"/>
</dbReference>
<feature type="transmembrane region" description="Helical" evidence="5">
    <location>
        <begin position="142"/>
        <end position="167"/>
    </location>
</feature>
<dbReference type="AlphaFoldDB" id="A0A7Y9ID97"/>
<keyword evidence="5" id="KW-0813">Transport</keyword>
<dbReference type="InterPro" id="IPR000515">
    <property type="entry name" value="MetI-like"/>
</dbReference>
<evidence type="ECO:0000256" key="4">
    <source>
        <dbReference type="ARBA" id="ARBA00023136"/>
    </source>
</evidence>
<gene>
    <name evidence="7" type="ORF">BKA15_006019</name>
</gene>
<comment type="similarity">
    <text evidence="5">Belongs to the binding-protein-dependent transport system permease family.</text>
</comment>
<evidence type="ECO:0000313" key="8">
    <source>
        <dbReference type="Proteomes" id="UP000569914"/>
    </source>
</evidence>
<dbReference type="CDD" id="cd06261">
    <property type="entry name" value="TM_PBP2"/>
    <property type="match status" value="1"/>
</dbReference>
<protein>
    <submittedName>
        <fullName evidence="7">Peptide/nickel transport system permease protein</fullName>
    </submittedName>
</protein>
<reference evidence="7 8" key="1">
    <citation type="submission" date="2020-07" db="EMBL/GenBank/DDBJ databases">
        <title>Sequencing the genomes of 1000 actinobacteria strains.</title>
        <authorList>
            <person name="Klenk H.-P."/>
        </authorList>
    </citation>
    <scope>NUCLEOTIDE SEQUENCE [LARGE SCALE GENOMIC DNA]</scope>
    <source>
        <strain evidence="7 8">DSM 22083</strain>
    </source>
</reference>